<dbReference type="RefSeq" id="WP_379714486.1">
    <property type="nucleotide sequence ID" value="NZ_JBHTBS010000009.1"/>
</dbReference>
<gene>
    <name evidence="7" type="ORF">ACFQY0_16215</name>
</gene>
<keyword evidence="4" id="KW-0106">Calcium</keyword>
<keyword evidence="2" id="KW-0479">Metal-binding</keyword>
<dbReference type="PROSITE" id="PS00523">
    <property type="entry name" value="SULFATASE_1"/>
    <property type="match status" value="1"/>
</dbReference>
<organism evidence="7 8">
    <name type="scientific">Haloferula chungangensis</name>
    <dbReference type="NCBI Taxonomy" id="1048331"/>
    <lineage>
        <taxon>Bacteria</taxon>
        <taxon>Pseudomonadati</taxon>
        <taxon>Verrucomicrobiota</taxon>
        <taxon>Verrucomicrobiia</taxon>
        <taxon>Verrucomicrobiales</taxon>
        <taxon>Verrucomicrobiaceae</taxon>
        <taxon>Haloferula</taxon>
    </lineage>
</organism>
<dbReference type="PANTHER" id="PTHR42693:SF53">
    <property type="entry name" value="ENDO-4-O-SULFATASE"/>
    <property type="match status" value="1"/>
</dbReference>
<accession>A0ABW2LB75</accession>
<dbReference type="PROSITE" id="PS00149">
    <property type="entry name" value="SULFATASE_2"/>
    <property type="match status" value="1"/>
</dbReference>
<sequence>MDSVSMKSIIAISLHLLLMTDFVMAETQNPPPQAEASSKPNIIVIMADDLGYNDLGSYGCKDIPTPHLDKLASDGVRFTSGYVTWPMCGPSRAGFLTGKQQSKFGYYENVSAPFDPKQGLPKIETIASLLKKQGYVTGGVGKWHMGTTNDQHPNAMGFDDWFGFLGGGLMYFPLDHPSYKGRFAPIKRPLNMKYLQHTMPVIHNREPVEWKQYLTRELTDAGIRFLEKKRKEPFFLFMSYNAPHLDLEAPEETIAKFPPEKMSKIPGVKPADRSVYAAMVWEMDQGIGQLLAKLDELELSENTVVWFLSDNGGMRKTSDNRPLRGTKGAPHEGGIRVPMFVRWPGKAQPGKVLEDPVTSLDITATSIAMAGGDPQAAKLHGKDIRPYLTEQTKEPPHRTLYWHTARGPAPEGVIRDGDFKLIIGKKSVELYNLKEDLGETKNLAAEYPEKVQAMKARWLEWDKDKAPPLWTGDKNIQYADYDWLKGSPHYRDGSE</sequence>
<comment type="similarity">
    <text evidence="1">Belongs to the sulfatase family.</text>
</comment>
<dbReference type="InterPro" id="IPR017850">
    <property type="entry name" value="Alkaline_phosphatase_core_sf"/>
</dbReference>
<dbReference type="InterPro" id="IPR024607">
    <property type="entry name" value="Sulfatase_CS"/>
</dbReference>
<evidence type="ECO:0000313" key="8">
    <source>
        <dbReference type="Proteomes" id="UP001596472"/>
    </source>
</evidence>
<keyword evidence="5" id="KW-0732">Signal</keyword>
<dbReference type="Gene3D" id="3.40.720.10">
    <property type="entry name" value="Alkaline Phosphatase, subunit A"/>
    <property type="match status" value="1"/>
</dbReference>
<protein>
    <submittedName>
        <fullName evidence="7">Sulfatase</fullName>
    </submittedName>
</protein>
<keyword evidence="3" id="KW-0378">Hydrolase</keyword>
<reference evidence="8" key="1">
    <citation type="journal article" date="2019" name="Int. J. Syst. Evol. Microbiol.">
        <title>The Global Catalogue of Microorganisms (GCM) 10K type strain sequencing project: providing services to taxonomists for standard genome sequencing and annotation.</title>
        <authorList>
            <consortium name="The Broad Institute Genomics Platform"/>
            <consortium name="The Broad Institute Genome Sequencing Center for Infectious Disease"/>
            <person name="Wu L."/>
            <person name="Ma J."/>
        </authorList>
    </citation>
    <scope>NUCLEOTIDE SEQUENCE [LARGE SCALE GENOMIC DNA]</scope>
    <source>
        <strain evidence="8">CGMCC 4.1467</strain>
    </source>
</reference>
<feature type="signal peptide" evidence="5">
    <location>
        <begin position="1"/>
        <end position="25"/>
    </location>
</feature>
<evidence type="ECO:0000256" key="5">
    <source>
        <dbReference type="SAM" id="SignalP"/>
    </source>
</evidence>
<dbReference type="InterPro" id="IPR050738">
    <property type="entry name" value="Sulfatase"/>
</dbReference>
<feature type="domain" description="Sulfatase N-terminal" evidence="6">
    <location>
        <begin position="40"/>
        <end position="371"/>
    </location>
</feature>
<dbReference type="Gene3D" id="3.30.1120.10">
    <property type="match status" value="1"/>
</dbReference>
<evidence type="ECO:0000256" key="4">
    <source>
        <dbReference type="ARBA" id="ARBA00022837"/>
    </source>
</evidence>
<dbReference type="InterPro" id="IPR000917">
    <property type="entry name" value="Sulfatase_N"/>
</dbReference>
<proteinExistence type="inferred from homology"/>
<dbReference type="PANTHER" id="PTHR42693">
    <property type="entry name" value="ARYLSULFATASE FAMILY MEMBER"/>
    <property type="match status" value="1"/>
</dbReference>
<comment type="caution">
    <text evidence="7">The sequence shown here is derived from an EMBL/GenBank/DDBJ whole genome shotgun (WGS) entry which is preliminary data.</text>
</comment>
<evidence type="ECO:0000256" key="3">
    <source>
        <dbReference type="ARBA" id="ARBA00022801"/>
    </source>
</evidence>
<dbReference type="Pfam" id="PF00884">
    <property type="entry name" value="Sulfatase"/>
    <property type="match status" value="1"/>
</dbReference>
<evidence type="ECO:0000313" key="7">
    <source>
        <dbReference type="EMBL" id="MFC7338741.1"/>
    </source>
</evidence>
<dbReference type="CDD" id="cd16144">
    <property type="entry name" value="ARS_like"/>
    <property type="match status" value="1"/>
</dbReference>
<evidence type="ECO:0000256" key="1">
    <source>
        <dbReference type="ARBA" id="ARBA00008779"/>
    </source>
</evidence>
<dbReference type="Proteomes" id="UP001596472">
    <property type="component" value="Unassembled WGS sequence"/>
</dbReference>
<evidence type="ECO:0000259" key="6">
    <source>
        <dbReference type="Pfam" id="PF00884"/>
    </source>
</evidence>
<feature type="chain" id="PRO_5047383038" evidence="5">
    <location>
        <begin position="26"/>
        <end position="495"/>
    </location>
</feature>
<evidence type="ECO:0000256" key="2">
    <source>
        <dbReference type="ARBA" id="ARBA00022723"/>
    </source>
</evidence>
<dbReference type="EMBL" id="JBHTBS010000009">
    <property type="protein sequence ID" value="MFC7338741.1"/>
    <property type="molecule type" value="Genomic_DNA"/>
</dbReference>
<keyword evidence="8" id="KW-1185">Reference proteome</keyword>
<dbReference type="SUPFAM" id="SSF53649">
    <property type="entry name" value="Alkaline phosphatase-like"/>
    <property type="match status" value="1"/>
</dbReference>
<name>A0ABW2LB75_9BACT</name>